<accession>A0AAV4QCI8</accession>
<name>A0AAV4QCI8_9ARAC</name>
<keyword evidence="2" id="KW-0472">Membrane</keyword>
<reference evidence="3 4" key="1">
    <citation type="submission" date="2021-06" db="EMBL/GenBank/DDBJ databases">
        <title>Caerostris darwini draft genome.</title>
        <authorList>
            <person name="Kono N."/>
            <person name="Arakawa K."/>
        </authorList>
    </citation>
    <scope>NUCLEOTIDE SEQUENCE [LARGE SCALE GENOMIC DNA]</scope>
</reference>
<dbReference type="EMBL" id="BPLQ01004170">
    <property type="protein sequence ID" value="GIY06066.1"/>
    <property type="molecule type" value="Genomic_DNA"/>
</dbReference>
<keyword evidence="4" id="KW-1185">Reference proteome</keyword>
<feature type="region of interest" description="Disordered" evidence="1">
    <location>
        <begin position="1"/>
        <end position="20"/>
    </location>
</feature>
<organism evidence="3 4">
    <name type="scientific">Caerostris darwini</name>
    <dbReference type="NCBI Taxonomy" id="1538125"/>
    <lineage>
        <taxon>Eukaryota</taxon>
        <taxon>Metazoa</taxon>
        <taxon>Ecdysozoa</taxon>
        <taxon>Arthropoda</taxon>
        <taxon>Chelicerata</taxon>
        <taxon>Arachnida</taxon>
        <taxon>Araneae</taxon>
        <taxon>Araneomorphae</taxon>
        <taxon>Entelegynae</taxon>
        <taxon>Araneoidea</taxon>
        <taxon>Araneidae</taxon>
        <taxon>Caerostris</taxon>
    </lineage>
</organism>
<proteinExistence type="predicted"/>
<dbReference type="Proteomes" id="UP001054837">
    <property type="component" value="Unassembled WGS sequence"/>
</dbReference>
<dbReference type="AlphaFoldDB" id="A0AAV4QCI8"/>
<evidence type="ECO:0000256" key="1">
    <source>
        <dbReference type="SAM" id="MobiDB-lite"/>
    </source>
</evidence>
<keyword evidence="2" id="KW-1133">Transmembrane helix</keyword>
<feature type="transmembrane region" description="Helical" evidence="2">
    <location>
        <begin position="116"/>
        <end position="141"/>
    </location>
</feature>
<feature type="compositionally biased region" description="Pro residues" evidence="1">
    <location>
        <begin position="1"/>
        <end position="10"/>
    </location>
</feature>
<sequence length="150" mass="17039">MWSTPNPPPSQKSFYLHPETHGGRNPCITRGLMRNYLKRNYMVVNPRDVAANSVGSKEELMLLKVKFRKQEDQKGFMDQDELSENVVGTIEMPKHKQSKAFLEPNCPCCKNMSKRFLIALLSSIGFLISFGIRCNLGVAIVDMVSNRTNM</sequence>
<evidence type="ECO:0000313" key="4">
    <source>
        <dbReference type="Proteomes" id="UP001054837"/>
    </source>
</evidence>
<evidence type="ECO:0000256" key="2">
    <source>
        <dbReference type="SAM" id="Phobius"/>
    </source>
</evidence>
<feature type="non-terminal residue" evidence="3">
    <location>
        <position position="150"/>
    </location>
</feature>
<comment type="caution">
    <text evidence="3">The sequence shown here is derived from an EMBL/GenBank/DDBJ whole genome shotgun (WGS) entry which is preliminary data.</text>
</comment>
<evidence type="ECO:0000313" key="3">
    <source>
        <dbReference type="EMBL" id="GIY06066.1"/>
    </source>
</evidence>
<gene>
    <name evidence="3" type="primary">AVEN_84515_1</name>
    <name evidence="3" type="ORF">CDAR_555461</name>
</gene>
<protein>
    <submittedName>
        <fullName evidence="3">Uncharacterized protein</fullName>
    </submittedName>
</protein>
<keyword evidence="2" id="KW-0812">Transmembrane</keyword>